<evidence type="ECO:0000256" key="1">
    <source>
        <dbReference type="ARBA" id="ARBA00006484"/>
    </source>
</evidence>
<dbReference type="Proteomes" id="UP000183809">
    <property type="component" value="Unassembled WGS sequence"/>
</dbReference>
<dbReference type="AlphaFoldDB" id="A0A1J9RVJ3"/>
<name>A0A1J9RVJ3_9PEZI</name>
<dbReference type="Pfam" id="PF00106">
    <property type="entry name" value="adh_short"/>
    <property type="match status" value="1"/>
</dbReference>
<keyword evidence="3" id="KW-0560">Oxidoreductase</keyword>
<evidence type="ECO:0000256" key="2">
    <source>
        <dbReference type="ARBA" id="ARBA00022857"/>
    </source>
</evidence>
<evidence type="ECO:0000256" key="3">
    <source>
        <dbReference type="ARBA" id="ARBA00023002"/>
    </source>
</evidence>
<dbReference type="EMBL" id="MNUE01000010">
    <property type="protein sequence ID" value="OJD36627.1"/>
    <property type="molecule type" value="Genomic_DNA"/>
</dbReference>
<dbReference type="RefSeq" id="XP_020132887.1">
    <property type="nucleotide sequence ID" value="XM_020269447.1"/>
</dbReference>
<dbReference type="OrthoDB" id="37659at2759"/>
<dbReference type="GO" id="GO:0016491">
    <property type="term" value="F:oxidoreductase activity"/>
    <property type="evidence" value="ECO:0007669"/>
    <property type="project" value="UniProtKB-KW"/>
</dbReference>
<keyword evidence="5" id="KW-1185">Reference proteome</keyword>
<dbReference type="Gene3D" id="3.40.50.720">
    <property type="entry name" value="NAD(P)-binding Rossmann-like Domain"/>
    <property type="match status" value="1"/>
</dbReference>
<protein>
    <submittedName>
        <fullName evidence="4">Short-chain dehydrogenase</fullName>
    </submittedName>
</protein>
<dbReference type="STRING" id="236234.A0A1J9RVJ3"/>
<dbReference type="GeneID" id="31009706"/>
<dbReference type="SUPFAM" id="SSF51735">
    <property type="entry name" value="NAD(P)-binding Rossmann-fold domains"/>
    <property type="match status" value="1"/>
</dbReference>
<evidence type="ECO:0000313" key="5">
    <source>
        <dbReference type="Proteomes" id="UP000183809"/>
    </source>
</evidence>
<dbReference type="InterPro" id="IPR002347">
    <property type="entry name" value="SDR_fam"/>
</dbReference>
<dbReference type="PANTHER" id="PTHR43180:SF11">
    <property type="entry name" value="NAD(P)-BINDING PROTEIN"/>
    <property type="match status" value="1"/>
</dbReference>
<dbReference type="PANTHER" id="PTHR43180">
    <property type="entry name" value="3-OXOACYL-(ACYL-CARRIER-PROTEIN) REDUCTASE (AFU_ORTHOLOGUE AFUA_6G11210)"/>
    <property type="match status" value="1"/>
</dbReference>
<dbReference type="PROSITE" id="PS00061">
    <property type="entry name" value="ADH_SHORT"/>
    <property type="match status" value="1"/>
</dbReference>
<organism evidence="4 5">
    <name type="scientific">Diplodia corticola</name>
    <dbReference type="NCBI Taxonomy" id="236234"/>
    <lineage>
        <taxon>Eukaryota</taxon>
        <taxon>Fungi</taxon>
        <taxon>Dikarya</taxon>
        <taxon>Ascomycota</taxon>
        <taxon>Pezizomycotina</taxon>
        <taxon>Dothideomycetes</taxon>
        <taxon>Dothideomycetes incertae sedis</taxon>
        <taxon>Botryosphaeriales</taxon>
        <taxon>Botryosphaeriaceae</taxon>
        <taxon>Diplodia</taxon>
    </lineage>
</organism>
<dbReference type="InterPro" id="IPR036291">
    <property type="entry name" value="NAD(P)-bd_dom_sf"/>
</dbReference>
<sequence>MTEITIDDHHLESFKDSVVLITGGASGIGLATGLLAEKHGAKVVVGDLNPLPNDESIEGKNILYLPLDVTSWESQSAFFKKAYEKHGRIDHVFANAGVAPKANWLDEIVDEESGELQEPDYNSFAINLRGTMNTAWLALHYMKKRQQPPGGSILITSSVAGIIGFPELDYSVAKHASHGLARSLAVNLRRVPSQAFPSIRVNCLAPSWTVTSMVPAAVASLGANMQSPQAVARTAALLLADKSRHGETVLVHGGRSVEIGRGMHEGVVKLEPRLEGGECLGVLFEGMKDWATFDKGREDGEGK</sequence>
<dbReference type="InterPro" id="IPR020904">
    <property type="entry name" value="Sc_DH/Rdtase_CS"/>
</dbReference>
<proteinExistence type="inferred from homology"/>
<comment type="caution">
    <text evidence="4">The sequence shown here is derived from an EMBL/GenBank/DDBJ whole genome shotgun (WGS) entry which is preliminary data.</text>
</comment>
<comment type="similarity">
    <text evidence="1">Belongs to the short-chain dehydrogenases/reductases (SDR) family.</text>
</comment>
<accession>A0A1J9RVJ3</accession>
<dbReference type="PRINTS" id="PR00081">
    <property type="entry name" value="GDHRDH"/>
</dbReference>
<gene>
    <name evidence="4" type="ORF">BKCO1_1000089</name>
</gene>
<keyword evidence="2" id="KW-0521">NADP</keyword>
<evidence type="ECO:0000313" key="4">
    <source>
        <dbReference type="EMBL" id="OJD36627.1"/>
    </source>
</evidence>
<reference evidence="4 5" key="1">
    <citation type="submission" date="2016-10" db="EMBL/GenBank/DDBJ databases">
        <title>Proteomics and genomics reveal pathogen-plant mechanisms compatible with a hemibiotrophic lifestyle of Diplodia corticola.</title>
        <authorList>
            <person name="Fernandes I."/>
            <person name="De Jonge R."/>
            <person name="Van De Peer Y."/>
            <person name="Devreese B."/>
            <person name="Alves A."/>
            <person name="Esteves A.C."/>
        </authorList>
    </citation>
    <scope>NUCLEOTIDE SEQUENCE [LARGE SCALE GENOMIC DNA]</scope>
    <source>
        <strain evidence="4 5">CBS 112549</strain>
    </source>
</reference>